<evidence type="ECO:0000256" key="5">
    <source>
        <dbReference type="ARBA" id="ARBA00023136"/>
    </source>
</evidence>
<keyword evidence="4 7" id="KW-0812">Transmembrane</keyword>
<comment type="subcellular location">
    <subcellularLocation>
        <location evidence="1 7">Cell outer membrane</location>
        <topology evidence="1 7">Multi-pass membrane protein</topology>
    </subcellularLocation>
</comment>
<dbReference type="Pfam" id="PF07715">
    <property type="entry name" value="Plug"/>
    <property type="match status" value="1"/>
</dbReference>
<evidence type="ECO:0000259" key="8">
    <source>
        <dbReference type="Pfam" id="PF07715"/>
    </source>
</evidence>
<dbReference type="InterPro" id="IPR039426">
    <property type="entry name" value="TonB-dep_rcpt-like"/>
</dbReference>
<dbReference type="NCBIfam" id="TIGR04056">
    <property type="entry name" value="OMP_RagA_SusC"/>
    <property type="match status" value="1"/>
</dbReference>
<feature type="domain" description="TonB-dependent receptor plug" evidence="8">
    <location>
        <begin position="141"/>
        <end position="260"/>
    </location>
</feature>
<dbReference type="RefSeq" id="WP_106598379.1">
    <property type="nucleotide sequence ID" value="NZ_PYAS01000015.1"/>
</dbReference>
<dbReference type="GO" id="GO:0009279">
    <property type="term" value="C:cell outer membrane"/>
    <property type="evidence" value="ECO:0007669"/>
    <property type="project" value="UniProtKB-SubCell"/>
</dbReference>
<dbReference type="InterPro" id="IPR012910">
    <property type="entry name" value="Plug_dom"/>
</dbReference>
<keyword evidence="10" id="KW-1185">Reference proteome</keyword>
<dbReference type="PROSITE" id="PS52016">
    <property type="entry name" value="TONB_DEPENDENT_REC_3"/>
    <property type="match status" value="1"/>
</dbReference>
<dbReference type="OrthoDB" id="9768177at2"/>
<evidence type="ECO:0000256" key="3">
    <source>
        <dbReference type="ARBA" id="ARBA00022452"/>
    </source>
</evidence>
<dbReference type="Pfam" id="PF13715">
    <property type="entry name" value="CarbopepD_reg_2"/>
    <property type="match status" value="1"/>
</dbReference>
<evidence type="ECO:0000256" key="7">
    <source>
        <dbReference type="PROSITE-ProRule" id="PRU01360"/>
    </source>
</evidence>
<dbReference type="InterPro" id="IPR036942">
    <property type="entry name" value="Beta-barrel_TonB_sf"/>
</dbReference>
<dbReference type="Gene3D" id="2.40.170.20">
    <property type="entry name" value="TonB-dependent receptor, beta-barrel domain"/>
    <property type="match status" value="1"/>
</dbReference>
<evidence type="ECO:0000256" key="1">
    <source>
        <dbReference type="ARBA" id="ARBA00004571"/>
    </source>
</evidence>
<dbReference type="InterPro" id="IPR037066">
    <property type="entry name" value="Plug_dom_sf"/>
</dbReference>
<name>A0A2P8FQ32_9BACT</name>
<dbReference type="InterPro" id="IPR008969">
    <property type="entry name" value="CarboxyPept-like_regulatory"/>
</dbReference>
<dbReference type="InterPro" id="IPR023996">
    <property type="entry name" value="TonB-dep_OMP_SusC/RagA"/>
</dbReference>
<keyword evidence="3 7" id="KW-1134">Transmembrane beta strand</keyword>
<comment type="similarity">
    <text evidence="7">Belongs to the TonB-dependent receptor family.</text>
</comment>
<gene>
    <name evidence="9" type="ORF">CLV60_1152</name>
</gene>
<protein>
    <submittedName>
        <fullName evidence="9">TonB-linked SusC/RagA family outer membrane protein</fullName>
    </submittedName>
</protein>
<evidence type="ECO:0000313" key="9">
    <source>
        <dbReference type="EMBL" id="PSL23807.1"/>
    </source>
</evidence>
<organism evidence="9 10">
    <name type="scientific">Dyadobacter jiangsuensis</name>
    <dbReference type="NCBI Taxonomy" id="1591085"/>
    <lineage>
        <taxon>Bacteria</taxon>
        <taxon>Pseudomonadati</taxon>
        <taxon>Bacteroidota</taxon>
        <taxon>Cytophagia</taxon>
        <taxon>Cytophagales</taxon>
        <taxon>Spirosomataceae</taxon>
        <taxon>Dyadobacter</taxon>
    </lineage>
</organism>
<keyword evidence="2 7" id="KW-0813">Transport</keyword>
<dbReference type="Gene3D" id="2.60.40.1120">
    <property type="entry name" value="Carboxypeptidase-like, regulatory domain"/>
    <property type="match status" value="1"/>
</dbReference>
<proteinExistence type="inferred from homology"/>
<keyword evidence="5 7" id="KW-0472">Membrane</keyword>
<evidence type="ECO:0000256" key="2">
    <source>
        <dbReference type="ARBA" id="ARBA00022448"/>
    </source>
</evidence>
<reference evidence="9 10" key="1">
    <citation type="submission" date="2018-03" db="EMBL/GenBank/DDBJ databases">
        <title>Genomic Encyclopedia of Archaeal and Bacterial Type Strains, Phase II (KMG-II): from individual species to whole genera.</title>
        <authorList>
            <person name="Goeker M."/>
        </authorList>
    </citation>
    <scope>NUCLEOTIDE SEQUENCE [LARGE SCALE GENOMIC DNA]</scope>
    <source>
        <strain evidence="9 10">DSM 29057</strain>
    </source>
</reference>
<dbReference type="SUPFAM" id="SSF56935">
    <property type="entry name" value="Porins"/>
    <property type="match status" value="1"/>
</dbReference>
<evidence type="ECO:0000313" key="10">
    <source>
        <dbReference type="Proteomes" id="UP000241964"/>
    </source>
</evidence>
<dbReference type="AlphaFoldDB" id="A0A2P8FQ32"/>
<sequence length="1081" mass="116180">MIKPYFTSLRIDQYGNAGRIALAALMLGLATPEQTYAARPLAPAFVRADKPVSGVIRDKESGQPLPGVSVIVKGSSNGTITDQDGKYQLIAPENATLVISFIGYASIEKAVGGQTQIAVELSADTRQLSELVVVGYGTQTKSEFTGSAVRLKGEAIKEQPIQSFDQALAGRAAGVSISQPNGVLNNPPVIRIRGVNSISLSSYPLVVVDGIPINTGNVSTSTAVPNNPLGDINPADIESIDVLKDAASTSIYGSRAAAGVLLITTKRGKTGKPRVNLESWAGVSEVTRLPELLNAEQYIAIKNEAVLNAKILGGNENNDKVPSALFFQNTNPDGTPIDTRWYDYIYRTGVSQNHNLSVSGGTQSTTYYFSANYSKQNGFLRANEFDRKSARFNIDQEVNRWLKLNGSVSYNTSNNASPYAGSLPGSNFFLVGLARLAIALPPNVPAYNPDGSYNISTTSPNTIGMGNNQVVSNWGNPVAQLDKNHYTSSNDRIIGSFAATAQILKNLQFRTSYAIDRLRTETKTFDSALQGNGYSTKGNAINVSALRDNWNWTNTLTFTPTFGKHSVSVLAGYDVQKFNNSAWGASRSQGADPFFENYQGNWGSITTSGNELDERAYLSYFSRVSYDLAKKYFLTVNFRRDGNSALGFDKKYGNFGGVSGGWALSEEAFYKDLRLASVLSSVKLRASWGRVGNGNISNAFGSLELYNGGLYGSSPTWAISQAGNSDLGWETSRQTNIGADLGLLDDRVQVDFTYFDNNVDGLILSAPQAISKGIPGNSILRNVGAMFNRGVELGISANIIRSGEFSWNASVNFTKLKNKVTGLSDGNTDIVGTTHVSYETTNVTRVGHSVGSLYGAKTAGVNPENGRRIFINAKGEKVQYSQIVGPGESNWTYLDGSKAAAITGADYYLIGDALPKWYGGFSNTFKYGAFDASVNLTFAGGNYVMNGTRATLLDQRAYNNSTEILKRWQKPGDITDIPRLVYNDQLSSGSSFPVSTNAEKADFPRLQNLSLGYRLPASAFGNSGIGPVRIYAQGSNLFLLAGYNGTDPESSVNGNSNTTPGVEKNSVGQARTFTLGVNLSF</sequence>
<dbReference type="EMBL" id="PYAS01000015">
    <property type="protein sequence ID" value="PSL23807.1"/>
    <property type="molecule type" value="Genomic_DNA"/>
</dbReference>
<dbReference type="Gene3D" id="2.170.130.10">
    <property type="entry name" value="TonB-dependent receptor, plug domain"/>
    <property type="match status" value="1"/>
</dbReference>
<dbReference type="InterPro" id="IPR023997">
    <property type="entry name" value="TonB-dep_OMP_SusC/RagA_CS"/>
</dbReference>
<dbReference type="NCBIfam" id="TIGR04057">
    <property type="entry name" value="SusC_RagA_signa"/>
    <property type="match status" value="1"/>
</dbReference>
<evidence type="ECO:0000256" key="4">
    <source>
        <dbReference type="ARBA" id="ARBA00022692"/>
    </source>
</evidence>
<dbReference type="Proteomes" id="UP000241964">
    <property type="component" value="Unassembled WGS sequence"/>
</dbReference>
<dbReference type="SUPFAM" id="SSF49464">
    <property type="entry name" value="Carboxypeptidase regulatory domain-like"/>
    <property type="match status" value="1"/>
</dbReference>
<comment type="caution">
    <text evidence="9">The sequence shown here is derived from an EMBL/GenBank/DDBJ whole genome shotgun (WGS) entry which is preliminary data.</text>
</comment>
<accession>A0A2P8FQ32</accession>
<evidence type="ECO:0000256" key="6">
    <source>
        <dbReference type="ARBA" id="ARBA00023237"/>
    </source>
</evidence>
<keyword evidence="6 7" id="KW-0998">Cell outer membrane</keyword>